<dbReference type="Proteomes" id="UP000789595">
    <property type="component" value="Unassembled WGS sequence"/>
</dbReference>
<sequence length="263" mass="28875">MVLPDYLSNAAGHGDVAPIEAWLNEGNDVNERGGRGHTMLLICAGTPHTRTRSHVDLARLLIKHGADVNICAEEQPPALGLSPLHYACDRLVDHSADMVALLLDAKANVHCRAQPNPEDASYPADTPLGMTLLGFPNEGSSEERFTIIYRITTLLLRAGASLDAVSDERTAEMELRAAEEANPALRDSDTFVQVKALINGVRAAGSWKAFCRQDHKRILRLRSLITRGRARERLAATPAIKFILRRADNGVLWTILSFWQATN</sequence>
<dbReference type="EMBL" id="CAKKNE010000006">
    <property type="protein sequence ID" value="CAH0380133.1"/>
    <property type="molecule type" value="Genomic_DNA"/>
</dbReference>
<evidence type="ECO:0000313" key="4">
    <source>
        <dbReference type="Proteomes" id="UP000789595"/>
    </source>
</evidence>
<dbReference type="SUPFAM" id="SSF48403">
    <property type="entry name" value="Ankyrin repeat"/>
    <property type="match status" value="1"/>
</dbReference>
<proteinExistence type="predicted"/>
<accession>A0A8J2T370</accession>
<reference evidence="3" key="1">
    <citation type="submission" date="2021-11" db="EMBL/GenBank/DDBJ databases">
        <authorList>
            <consortium name="Genoscope - CEA"/>
            <person name="William W."/>
        </authorList>
    </citation>
    <scope>NUCLEOTIDE SEQUENCE</scope>
</reference>
<dbReference type="PANTHER" id="PTHR24189">
    <property type="entry name" value="MYOTROPHIN"/>
    <property type="match status" value="1"/>
</dbReference>
<keyword evidence="2" id="KW-0040">ANK repeat</keyword>
<dbReference type="Pfam" id="PF12796">
    <property type="entry name" value="Ank_2"/>
    <property type="match status" value="1"/>
</dbReference>
<comment type="caution">
    <text evidence="3">The sequence shown here is derived from an EMBL/GenBank/DDBJ whole genome shotgun (WGS) entry which is preliminary data.</text>
</comment>
<dbReference type="PANTHER" id="PTHR24189:SF50">
    <property type="entry name" value="ANKYRIN REPEAT AND SOCS BOX PROTEIN 2"/>
    <property type="match status" value="1"/>
</dbReference>
<dbReference type="OrthoDB" id="496981at2759"/>
<evidence type="ECO:0000256" key="2">
    <source>
        <dbReference type="ARBA" id="ARBA00023043"/>
    </source>
</evidence>
<name>A0A8J2T370_9STRA</name>
<evidence type="ECO:0000256" key="1">
    <source>
        <dbReference type="ARBA" id="ARBA00022737"/>
    </source>
</evidence>
<evidence type="ECO:0000313" key="3">
    <source>
        <dbReference type="EMBL" id="CAH0380133.1"/>
    </source>
</evidence>
<dbReference type="SMART" id="SM00248">
    <property type="entry name" value="ANK"/>
    <property type="match status" value="2"/>
</dbReference>
<organism evidence="3 4">
    <name type="scientific">Pelagomonas calceolata</name>
    <dbReference type="NCBI Taxonomy" id="35677"/>
    <lineage>
        <taxon>Eukaryota</taxon>
        <taxon>Sar</taxon>
        <taxon>Stramenopiles</taxon>
        <taxon>Ochrophyta</taxon>
        <taxon>Pelagophyceae</taxon>
        <taxon>Pelagomonadales</taxon>
        <taxon>Pelagomonadaceae</taxon>
        <taxon>Pelagomonas</taxon>
    </lineage>
</organism>
<dbReference type="Gene3D" id="1.25.40.20">
    <property type="entry name" value="Ankyrin repeat-containing domain"/>
    <property type="match status" value="1"/>
</dbReference>
<dbReference type="AlphaFoldDB" id="A0A8J2T370"/>
<protein>
    <submittedName>
        <fullName evidence="3">Uncharacterized protein</fullName>
    </submittedName>
</protein>
<dbReference type="InterPro" id="IPR050745">
    <property type="entry name" value="Multifunctional_regulatory"/>
</dbReference>
<dbReference type="InterPro" id="IPR002110">
    <property type="entry name" value="Ankyrin_rpt"/>
</dbReference>
<dbReference type="InterPro" id="IPR036770">
    <property type="entry name" value="Ankyrin_rpt-contain_sf"/>
</dbReference>
<keyword evidence="4" id="KW-1185">Reference proteome</keyword>
<gene>
    <name evidence="3" type="ORF">PECAL_6P17730</name>
</gene>
<keyword evidence="1" id="KW-0677">Repeat</keyword>